<gene>
    <name evidence="2" type="ORF">NCTC10526_00729</name>
</gene>
<feature type="compositionally biased region" description="Acidic residues" evidence="1">
    <location>
        <begin position="7"/>
        <end position="55"/>
    </location>
</feature>
<evidence type="ECO:0000313" key="3">
    <source>
        <dbReference type="Proteomes" id="UP000254123"/>
    </source>
</evidence>
<evidence type="ECO:0008006" key="4">
    <source>
        <dbReference type="Google" id="ProtNLM"/>
    </source>
</evidence>
<sequence>MAFDTTVVDDDLTVEPYEEAEEVEATSEEPEQEEVETQEPEQAEADEVEDEAQDEPDSKPKKGAAARIQQLVAEKKAAEAELERLRQEKSEPKQSVSPDGAPQPPAVESFDLDTEEGLDQYFKAQSEYEEKLEDWKFDQKLQQREAAKLQQQREQEITNQFKQRFDANPKFRQDFEQLTTLMQDKPINADPSQLYQGEELMDLLEEVAASPDLYYEIASLPEQAQYAKFGEIQASIKARKSPGNKNIRQSRAPRPPNHTKSNAPIARSDYDKSDDDFLAARGL</sequence>
<evidence type="ECO:0000256" key="1">
    <source>
        <dbReference type="SAM" id="MobiDB-lite"/>
    </source>
</evidence>
<reference evidence="2 3" key="1">
    <citation type="submission" date="2018-06" db="EMBL/GenBank/DDBJ databases">
        <authorList>
            <consortium name="Pathogen Informatics"/>
            <person name="Doyle S."/>
        </authorList>
    </citation>
    <scope>NUCLEOTIDE SEQUENCE [LARGE SCALE GENOMIC DNA]</scope>
    <source>
        <strain evidence="2 3">NCTC10526</strain>
    </source>
</reference>
<dbReference type="STRING" id="1123034.GCA_000685805_00535"/>
<keyword evidence="3" id="KW-1185">Reference proteome</keyword>
<dbReference type="Proteomes" id="UP000254123">
    <property type="component" value="Unassembled WGS sequence"/>
</dbReference>
<accession>A0A379LIM7</accession>
<dbReference type="AlphaFoldDB" id="A0A379LIM7"/>
<feature type="region of interest" description="Disordered" evidence="1">
    <location>
        <begin position="1"/>
        <end position="112"/>
    </location>
</feature>
<dbReference type="EMBL" id="UGVC01000001">
    <property type="protein sequence ID" value="SUD90403.1"/>
    <property type="molecule type" value="Genomic_DNA"/>
</dbReference>
<name>A0A379LIM7_9GAMM</name>
<protein>
    <recommendedName>
        <fullName evidence="4">Scaffolding protein</fullName>
    </recommendedName>
</protein>
<proteinExistence type="predicted"/>
<feature type="compositionally biased region" description="Basic and acidic residues" evidence="1">
    <location>
        <begin position="73"/>
        <end position="92"/>
    </location>
</feature>
<dbReference type="RefSeq" id="WP_028858183.1">
    <property type="nucleotide sequence ID" value="NZ_CAJHAQ010000001.1"/>
</dbReference>
<organism evidence="2 3">
    <name type="scientific">Psychrobacter phenylpyruvicus</name>
    <dbReference type="NCBI Taxonomy" id="29432"/>
    <lineage>
        <taxon>Bacteria</taxon>
        <taxon>Pseudomonadati</taxon>
        <taxon>Pseudomonadota</taxon>
        <taxon>Gammaproteobacteria</taxon>
        <taxon>Moraxellales</taxon>
        <taxon>Moraxellaceae</taxon>
        <taxon>Psychrobacter</taxon>
    </lineage>
</organism>
<feature type="region of interest" description="Disordered" evidence="1">
    <location>
        <begin position="237"/>
        <end position="283"/>
    </location>
</feature>
<evidence type="ECO:0000313" key="2">
    <source>
        <dbReference type="EMBL" id="SUD90403.1"/>
    </source>
</evidence>